<dbReference type="PIRSF" id="PIRSF000443">
    <property type="entry name" value="Homoser_Ac_trans"/>
    <property type="match status" value="1"/>
</dbReference>
<protein>
    <submittedName>
        <fullName evidence="4">Homoserine acetyltransferase</fullName>
    </submittedName>
</protein>
<comment type="similarity">
    <text evidence="1">Belongs to the AB hydrolase superfamily. MetX family.</text>
</comment>
<dbReference type="InterPro" id="IPR029058">
    <property type="entry name" value="AB_hydrolase_fold"/>
</dbReference>
<comment type="caution">
    <text evidence="4">The sequence shown here is derived from an EMBL/GenBank/DDBJ whole genome shotgun (WGS) entry which is preliminary data.</text>
</comment>
<proteinExistence type="inferred from homology"/>
<dbReference type="InterPro" id="IPR000073">
    <property type="entry name" value="AB_hydrolase_1"/>
</dbReference>
<dbReference type="AlphaFoldDB" id="A0A9P4HMA8"/>
<dbReference type="PANTHER" id="PTHR32268:SF15">
    <property type="entry name" value="HOMOSERINE ACETYLTRANSFERASE FAMILY PROTEIN (AFU_ORTHOLOGUE AFUA_1G15350)"/>
    <property type="match status" value="1"/>
</dbReference>
<sequence length="328" mass="36524">MTYLRTYITLTLKLAFRTYGDPANPAVLLPTCYGGKLDTTLPFLYEARDGPKPVLSPAKYFVVVCGLLGGGESSSPSTASDPARGPNFPLTTYKDNVEFQHDLCQHLGVKKLKAYIGFSMGGQQAYHMAALYPDFVERVVVLAGSARTSWHNWSFLEGPKAALVNSVDWHGGEYRQPVVKGTRAFARVYSTWALSQAWFRQKSWETLGFASLEEYLKVAWEDRLGAWDAHDLLCLLRTWQAGNITIFHPEDDGDLGKSLARIKAKVLLMPSRTDAYFPPEDNEEELKHLKHGQIKVIESIWGHLAGGGGGTSEDNAFVSSQIQRFMLE</sequence>
<dbReference type="Proteomes" id="UP000799776">
    <property type="component" value="Unassembled WGS sequence"/>
</dbReference>
<dbReference type="GO" id="GO:0016747">
    <property type="term" value="F:acyltransferase activity, transferring groups other than amino-acyl groups"/>
    <property type="evidence" value="ECO:0007669"/>
    <property type="project" value="InterPro"/>
</dbReference>
<evidence type="ECO:0000256" key="1">
    <source>
        <dbReference type="ARBA" id="ARBA00006886"/>
    </source>
</evidence>
<dbReference type="Pfam" id="PF00561">
    <property type="entry name" value="Abhydrolase_1"/>
    <property type="match status" value="1"/>
</dbReference>
<evidence type="ECO:0000313" key="4">
    <source>
        <dbReference type="EMBL" id="KAF2084249.1"/>
    </source>
</evidence>
<dbReference type="OrthoDB" id="9972683at2759"/>
<dbReference type="PANTHER" id="PTHR32268">
    <property type="entry name" value="HOMOSERINE O-ACETYLTRANSFERASE"/>
    <property type="match status" value="1"/>
</dbReference>
<evidence type="ECO:0000259" key="3">
    <source>
        <dbReference type="Pfam" id="PF00561"/>
    </source>
</evidence>
<dbReference type="SUPFAM" id="SSF53474">
    <property type="entry name" value="alpha/beta-Hydrolases"/>
    <property type="match status" value="1"/>
</dbReference>
<name>A0A9P4HMA8_9PEZI</name>
<evidence type="ECO:0000313" key="5">
    <source>
        <dbReference type="Proteomes" id="UP000799776"/>
    </source>
</evidence>
<evidence type="ECO:0000256" key="2">
    <source>
        <dbReference type="PIRSR" id="PIRSR000443-1"/>
    </source>
</evidence>
<dbReference type="EMBL" id="ML978744">
    <property type="protein sequence ID" value="KAF2084249.1"/>
    <property type="molecule type" value="Genomic_DNA"/>
</dbReference>
<dbReference type="Gene3D" id="3.40.50.1820">
    <property type="entry name" value="alpha/beta hydrolase"/>
    <property type="match status" value="1"/>
</dbReference>
<feature type="active site" description="Nucleophile" evidence="2">
    <location>
        <position position="119"/>
    </location>
</feature>
<reference evidence="4" key="1">
    <citation type="journal article" date="2020" name="Stud. Mycol.">
        <title>101 Dothideomycetes genomes: a test case for predicting lifestyles and emergence of pathogens.</title>
        <authorList>
            <person name="Haridas S."/>
            <person name="Albert R."/>
            <person name="Binder M."/>
            <person name="Bloem J."/>
            <person name="Labutti K."/>
            <person name="Salamov A."/>
            <person name="Andreopoulos B."/>
            <person name="Baker S."/>
            <person name="Barry K."/>
            <person name="Bills G."/>
            <person name="Bluhm B."/>
            <person name="Cannon C."/>
            <person name="Castanera R."/>
            <person name="Culley D."/>
            <person name="Daum C."/>
            <person name="Ezra D."/>
            <person name="Gonzalez J."/>
            <person name="Henrissat B."/>
            <person name="Kuo A."/>
            <person name="Liang C."/>
            <person name="Lipzen A."/>
            <person name="Lutzoni F."/>
            <person name="Magnuson J."/>
            <person name="Mondo S."/>
            <person name="Nolan M."/>
            <person name="Ohm R."/>
            <person name="Pangilinan J."/>
            <person name="Park H.-J."/>
            <person name="Ramirez L."/>
            <person name="Alfaro M."/>
            <person name="Sun H."/>
            <person name="Tritt A."/>
            <person name="Yoshinaga Y."/>
            <person name="Zwiers L.-H."/>
            <person name="Turgeon B."/>
            <person name="Goodwin S."/>
            <person name="Spatafora J."/>
            <person name="Crous P."/>
            <person name="Grigoriev I."/>
        </authorList>
    </citation>
    <scope>NUCLEOTIDE SEQUENCE</scope>
    <source>
        <strain evidence="4">CBS 121410</strain>
    </source>
</reference>
<keyword evidence="5" id="KW-1185">Reference proteome</keyword>
<gene>
    <name evidence="4" type="ORF">K490DRAFT_76031</name>
</gene>
<feature type="active site" evidence="2">
    <location>
        <position position="303"/>
    </location>
</feature>
<dbReference type="InterPro" id="IPR008220">
    <property type="entry name" value="HAT_MetX-like"/>
</dbReference>
<organism evidence="4 5">
    <name type="scientific">Saccharata proteae CBS 121410</name>
    <dbReference type="NCBI Taxonomy" id="1314787"/>
    <lineage>
        <taxon>Eukaryota</taxon>
        <taxon>Fungi</taxon>
        <taxon>Dikarya</taxon>
        <taxon>Ascomycota</taxon>
        <taxon>Pezizomycotina</taxon>
        <taxon>Dothideomycetes</taxon>
        <taxon>Dothideomycetes incertae sedis</taxon>
        <taxon>Botryosphaeriales</taxon>
        <taxon>Saccharataceae</taxon>
        <taxon>Saccharata</taxon>
    </lineage>
</organism>
<feature type="active site" evidence="2">
    <location>
        <position position="274"/>
    </location>
</feature>
<accession>A0A9P4HMA8</accession>
<feature type="domain" description="AB hydrolase-1" evidence="3">
    <location>
        <begin position="53"/>
        <end position="303"/>
    </location>
</feature>